<feature type="chain" id="PRO_5035733566" description="Secreted protein" evidence="1">
    <location>
        <begin position="22"/>
        <end position="97"/>
    </location>
</feature>
<evidence type="ECO:0008006" key="4">
    <source>
        <dbReference type="Google" id="ProtNLM"/>
    </source>
</evidence>
<name>A0A8R1EIN1_CAEJA</name>
<feature type="signal peptide" evidence="1">
    <location>
        <begin position="1"/>
        <end position="21"/>
    </location>
</feature>
<organism evidence="2 3">
    <name type="scientific">Caenorhabditis japonica</name>
    <dbReference type="NCBI Taxonomy" id="281687"/>
    <lineage>
        <taxon>Eukaryota</taxon>
        <taxon>Metazoa</taxon>
        <taxon>Ecdysozoa</taxon>
        <taxon>Nematoda</taxon>
        <taxon>Chromadorea</taxon>
        <taxon>Rhabditida</taxon>
        <taxon>Rhabditina</taxon>
        <taxon>Rhabditomorpha</taxon>
        <taxon>Rhabditoidea</taxon>
        <taxon>Rhabditidae</taxon>
        <taxon>Peloderinae</taxon>
        <taxon>Caenorhabditis</taxon>
    </lineage>
</organism>
<dbReference type="Proteomes" id="UP000005237">
    <property type="component" value="Unassembled WGS sequence"/>
</dbReference>
<reference evidence="3" key="1">
    <citation type="submission" date="2010-08" db="EMBL/GenBank/DDBJ databases">
        <authorList>
            <consortium name="Caenorhabditis japonica Sequencing Consortium"/>
            <person name="Wilson R.K."/>
        </authorList>
    </citation>
    <scope>NUCLEOTIDE SEQUENCE [LARGE SCALE GENOMIC DNA]</scope>
    <source>
        <strain evidence="3">DF5081</strain>
    </source>
</reference>
<dbReference type="AlphaFoldDB" id="A0A8R1EIN1"/>
<protein>
    <recommendedName>
        <fullName evidence="4">Secreted protein</fullName>
    </recommendedName>
</protein>
<proteinExistence type="predicted"/>
<reference evidence="2" key="2">
    <citation type="submission" date="2022-06" db="UniProtKB">
        <authorList>
            <consortium name="EnsemblMetazoa"/>
        </authorList>
    </citation>
    <scope>IDENTIFICATION</scope>
    <source>
        <strain evidence="2">DF5081</strain>
    </source>
</reference>
<keyword evidence="3" id="KW-1185">Reference proteome</keyword>
<evidence type="ECO:0000313" key="3">
    <source>
        <dbReference type="Proteomes" id="UP000005237"/>
    </source>
</evidence>
<evidence type="ECO:0000313" key="2">
    <source>
        <dbReference type="EnsemblMetazoa" id="CJA35707a.1"/>
    </source>
</evidence>
<accession>A0A8R1EIN1</accession>
<keyword evidence="1" id="KW-0732">Signal</keyword>
<evidence type="ECO:0000256" key="1">
    <source>
        <dbReference type="SAM" id="SignalP"/>
    </source>
</evidence>
<sequence>MFSFKLLLAFFFFLLVANSSSKVVKWHHQVSLDEQPLWRSSQRSRQVCFTVCCVNSQLHFQSYMFQIQGYGPMSAFAESGSSRPLFFGSWRKRFDEE</sequence>
<dbReference type="EnsemblMetazoa" id="CJA35707a.1">
    <property type="protein sequence ID" value="CJA35707a.1"/>
    <property type="gene ID" value="WBGene00211554"/>
</dbReference>